<dbReference type="Pfam" id="PF00350">
    <property type="entry name" value="Dynamin_N"/>
    <property type="match status" value="1"/>
</dbReference>
<dbReference type="InterPro" id="IPR001401">
    <property type="entry name" value="Dynamin_GTPase"/>
</dbReference>
<feature type="domain" description="Dynamin-type G" evidence="6">
    <location>
        <begin position="32"/>
        <end position="338"/>
    </location>
</feature>
<dbReference type="InterPro" id="IPR045063">
    <property type="entry name" value="Dynamin_N"/>
</dbReference>
<dbReference type="InterPro" id="IPR022812">
    <property type="entry name" value="Dynamin"/>
</dbReference>
<dbReference type="PANTHER" id="PTHR11566:SF220">
    <property type="entry name" value="VACUOLAR PROTEIN SORTING-ASSOCIATED PROTEIN 1"/>
    <property type="match status" value="1"/>
</dbReference>
<dbReference type="GO" id="GO:0008017">
    <property type="term" value="F:microtubule binding"/>
    <property type="evidence" value="ECO:0007669"/>
    <property type="project" value="TreeGrafter"/>
</dbReference>
<dbReference type="CDD" id="cd08771">
    <property type="entry name" value="DLP_1"/>
    <property type="match status" value="1"/>
</dbReference>
<dbReference type="InterPro" id="IPR020850">
    <property type="entry name" value="GED_dom"/>
</dbReference>
<reference evidence="7" key="1">
    <citation type="submission" date="2022-08" db="EMBL/GenBank/DDBJ databases">
        <title>A Global Phylogenomic Analysis of the Shiitake Genus Lentinula.</title>
        <authorList>
            <consortium name="DOE Joint Genome Institute"/>
            <person name="Sierra-Patev S."/>
            <person name="Min B."/>
            <person name="Naranjo-Ortiz M."/>
            <person name="Looney B."/>
            <person name="Konkel Z."/>
            <person name="Slot J.C."/>
            <person name="Sakamoto Y."/>
            <person name="Steenwyk J.L."/>
            <person name="Rokas A."/>
            <person name="Carro J."/>
            <person name="Camarero S."/>
            <person name="Ferreira P."/>
            <person name="Molpeceres G."/>
            <person name="Ruiz-Duenas F.J."/>
            <person name="Serrano A."/>
            <person name="Henrissat B."/>
            <person name="Drula E."/>
            <person name="Hughes K.W."/>
            <person name="Mata J.L."/>
            <person name="Ishikawa N.K."/>
            <person name="Vargas-Isla R."/>
            <person name="Ushijima S."/>
            <person name="Smith C.A."/>
            <person name="Ahrendt S."/>
            <person name="Andreopoulos W."/>
            <person name="He G."/>
            <person name="Labutti K."/>
            <person name="Lipzen A."/>
            <person name="Ng V."/>
            <person name="Riley R."/>
            <person name="Sandor L."/>
            <person name="Barry K."/>
            <person name="Martinez A.T."/>
            <person name="Xiao Y."/>
            <person name="Gibbons J.G."/>
            <person name="Terashima K."/>
            <person name="Grigoriev I.V."/>
            <person name="Hibbett D.S."/>
        </authorList>
    </citation>
    <scope>NUCLEOTIDE SEQUENCE</scope>
    <source>
        <strain evidence="7">JLM2183</strain>
    </source>
</reference>
<dbReference type="Gene3D" id="3.40.50.300">
    <property type="entry name" value="P-loop containing nucleotide triphosphate hydrolases"/>
    <property type="match status" value="1"/>
</dbReference>
<dbReference type="InterPro" id="IPR030381">
    <property type="entry name" value="G_DYNAMIN_dom"/>
</dbReference>
<feature type="region of interest" description="Disordered" evidence="4">
    <location>
        <begin position="605"/>
        <end position="626"/>
    </location>
</feature>
<evidence type="ECO:0000313" key="8">
    <source>
        <dbReference type="Proteomes" id="UP001150266"/>
    </source>
</evidence>
<dbReference type="GO" id="GO:0005874">
    <property type="term" value="C:microtubule"/>
    <property type="evidence" value="ECO:0007669"/>
    <property type="project" value="TreeGrafter"/>
</dbReference>
<dbReference type="GO" id="GO:0003924">
    <property type="term" value="F:GTPase activity"/>
    <property type="evidence" value="ECO:0007669"/>
    <property type="project" value="InterPro"/>
</dbReference>
<dbReference type="Pfam" id="PF02212">
    <property type="entry name" value="GED"/>
    <property type="match status" value="1"/>
</dbReference>
<dbReference type="SUPFAM" id="SSF52540">
    <property type="entry name" value="P-loop containing nucleoside triphosphate hydrolases"/>
    <property type="match status" value="1"/>
</dbReference>
<feature type="domain" description="GED" evidence="5">
    <location>
        <begin position="641"/>
        <end position="727"/>
    </location>
</feature>
<comment type="similarity">
    <text evidence="3">Belongs to the TRAFAC class dynamin-like GTPase superfamily. Dynamin/Fzo/YdjA family.</text>
</comment>
<evidence type="ECO:0000259" key="6">
    <source>
        <dbReference type="PROSITE" id="PS51718"/>
    </source>
</evidence>
<proteinExistence type="inferred from homology"/>
<evidence type="ECO:0000313" key="7">
    <source>
        <dbReference type="EMBL" id="KAJ4488573.1"/>
    </source>
</evidence>
<dbReference type="OrthoDB" id="5061070at2759"/>
<organism evidence="7 8">
    <name type="scientific">Lentinula aciculospora</name>
    <dbReference type="NCBI Taxonomy" id="153920"/>
    <lineage>
        <taxon>Eukaryota</taxon>
        <taxon>Fungi</taxon>
        <taxon>Dikarya</taxon>
        <taxon>Basidiomycota</taxon>
        <taxon>Agaricomycotina</taxon>
        <taxon>Agaricomycetes</taxon>
        <taxon>Agaricomycetidae</taxon>
        <taxon>Agaricales</taxon>
        <taxon>Marasmiineae</taxon>
        <taxon>Omphalotaceae</taxon>
        <taxon>Lentinula</taxon>
    </lineage>
</organism>
<protein>
    <submittedName>
        <fullName evidence="7">Dynamin central region-domain-containing protein</fullName>
    </submittedName>
</protein>
<dbReference type="GO" id="GO:0016559">
    <property type="term" value="P:peroxisome fission"/>
    <property type="evidence" value="ECO:0007669"/>
    <property type="project" value="TreeGrafter"/>
</dbReference>
<keyword evidence="8" id="KW-1185">Reference proteome</keyword>
<evidence type="ECO:0000256" key="1">
    <source>
        <dbReference type="ARBA" id="ARBA00022741"/>
    </source>
</evidence>
<comment type="caution">
    <text evidence="7">The sequence shown here is derived from an EMBL/GenBank/DDBJ whole genome shotgun (WGS) entry which is preliminary data.</text>
</comment>
<dbReference type="PROSITE" id="PS51388">
    <property type="entry name" value="GED"/>
    <property type="match status" value="1"/>
</dbReference>
<dbReference type="GO" id="GO:0000266">
    <property type="term" value="P:mitochondrial fission"/>
    <property type="evidence" value="ECO:0007669"/>
    <property type="project" value="TreeGrafter"/>
</dbReference>
<dbReference type="InterPro" id="IPR000375">
    <property type="entry name" value="Dynamin_stalk"/>
</dbReference>
<dbReference type="Gene3D" id="1.20.120.1240">
    <property type="entry name" value="Dynamin, middle domain"/>
    <property type="match status" value="1"/>
</dbReference>
<dbReference type="Proteomes" id="UP001150266">
    <property type="component" value="Unassembled WGS sequence"/>
</dbReference>
<dbReference type="GO" id="GO:0005525">
    <property type="term" value="F:GTP binding"/>
    <property type="evidence" value="ECO:0007669"/>
    <property type="project" value="UniProtKB-KW"/>
</dbReference>
<dbReference type="PROSITE" id="PS51718">
    <property type="entry name" value="G_DYNAMIN_2"/>
    <property type="match status" value="1"/>
</dbReference>
<dbReference type="PRINTS" id="PR00195">
    <property type="entry name" value="DYNAMIN"/>
</dbReference>
<name>A0A9W9DWK0_9AGAR</name>
<dbReference type="SMART" id="SM00302">
    <property type="entry name" value="GED"/>
    <property type="match status" value="1"/>
</dbReference>
<dbReference type="AlphaFoldDB" id="A0A9W9DWK0"/>
<feature type="region of interest" description="Disordered" evidence="4">
    <location>
        <begin position="552"/>
        <end position="576"/>
    </location>
</feature>
<dbReference type="GO" id="GO:0006897">
    <property type="term" value="P:endocytosis"/>
    <property type="evidence" value="ECO:0007669"/>
    <property type="project" value="TreeGrafter"/>
</dbReference>
<dbReference type="PANTHER" id="PTHR11566">
    <property type="entry name" value="DYNAMIN"/>
    <property type="match status" value="1"/>
</dbReference>
<keyword evidence="2 3" id="KW-0342">GTP-binding</keyword>
<evidence type="ECO:0000256" key="4">
    <source>
        <dbReference type="SAM" id="MobiDB-lite"/>
    </source>
</evidence>
<dbReference type="InterPro" id="IPR003130">
    <property type="entry name" value="GED"/>
</dbReference>
<dbReference type="GO" id="GO:0016020">
    <property type="term" value="C:membrane"/>
    <property type="evidence" value="ECO:0007669"/>
    <property type="project" value="TreeGrafter"/>
</dbReference>
<evidence type="ECO:0000256" key="3">
    <source>
        <dbReference type="RuleBase" id="RU003932"/>
    </source>
</evidence>
<accession>A0A9W9DWK0</accession>
<dbReference type="PROSITE" id="PS00410">
    <property type="entry name" value="G_DYNAMIN_1"/>
    <property type="match status" value="1"/>
</dbReference>
<dbReference type="EMBL" id="JAOTPV010000002">
    <property type="protein sequence ID" value="KAJ4488573.1"/>
    <property type="molecule type" value="Genomic_DNA"/>
</dbReference>
<dbReference type="Pfam" id="PF01031">
    <property type="entry name" value="Dynamin_M"/>
    <property type="match status" value="1"/>
</dbReference>
<dbReference type="InterPro" id="IPR019762">
    <property type="entry name" value="Dynamin_GTPase_CS"/>
</dbReference>
<dbReference type="InterPro" id="IPR027417">
    <property type="entry name" value="P-loop_NTPase"/>
</dbReference>
<evidence type="ECO:0000256" key="2">
    <source>
        <dbReference type="ARBA" id="ARBA00023134"/>
    </source>
</evidence>
<dbReference type="GO" id="GO:0048312">
    <property type="term" value="P:intracellular distribution of mitochondria"/>
    <property type="evidence" value="ECO:0007669"/>
    <property type="project" value="TreeGrafter"/>
</dbReference>
<dbReference type="SMART" id="SM00053">
    <property type="entry name" value="DYNc"/>
    <property type="match status" value="1"/>
</dbReference>
<evidence type="ECO:0000259" key="5">
    <source>
        <dbReference type="PROSITE" id="PS51388"/>
    </source>
</evidence>
<gene>
    <name evidence="7" type="ORF">J3R30DRAFT_954740</name>
</gene>
<keyword evidence="1 3" id="KW-0547">Nucleotide-binding</keyword>
<sequence>MSTGPAGLGSEIVTIVNKLQDVFNAVGTSTASIDLPQICVLGSQSSGKSSVLENIVGRDFLPRGTGIVTRRPLVRPLVFICDRQHLISRPQILQLIHRPSTAHQNGGPPELGKDGDAAANADEWGEFLHLPGQKFYDFHKIRDEIVRDTEAKTGRNAGISPQPINLRIYSPKVLTLTLVDLPGLTKVPVGDQPKDIEKQIRDMLMKYISKPACIILAVSPANVDLANSDGLKMARDVDPEGNRTIGVLTKIDLMDTGTDVVDILAGRVIPLRMGYVPVVNRGQRDIDSSKSIALALEAERDFFENHPSYKGKAQYCGTPFLTRKLNMILMHHIRATLPDIKARISSQLQKYNAELMQLGGPMAEHNSGNVVLSVITEFTNEFRTVIDGSTNDLSVNELSGGARISFVFHELFNNGIKNIDPFDQVKDGDIRLMLYNSSGSTPALFVGTAAFEVIVKQQIKRLEEPSLKCCQLVYDELIRILGQLLAKIQAFKRYPALRERFNAVVVGFFKNCMTPTMKLVSDMVAMQACYVNTTHPDFINGHKAMSIVTERFNASKPPPPQSDPKTGKLPPGAINNNKDLDVEAKKDDPGFFGSFFSSSGRTSRAGIAKKTGSTSTPSTMEAPPPVIKPQAALSERETMETEVIKLLIHSYFNIVKREMIDMVPKAITLTLVNHAKETLQKELLQELYKQEVLDDLLKESEYVVNRRKEVISMVQALNKAEEIVAGV</sequence>
<dbReference type="GO" id="GO:0005777">
    <property type="term" value="C:peroxisome"/>
    <property type="evidence" value="ECO:0007669"/>
    <property type="project" value="TreeGrafter"/>
</dbReference>